<keyword evidence="9" id="KW-1185">Reference proteome</keyword>
<feature type="domain" description="Metalloprotease TldD/E C-terminal" evidence="6">
    <location>
        <begin position="227"/>
        <end position="458"/>
    </location>
</feature>
<evidence type="ECO:0000313" key="8">
    <source>
        <dbReference type="EMBL" id="MBF8436817.1"/>
    </source>
</evidence>
<keyword evidence="3" id="KW-0378">Hydrolase</keyword>
<dbReference type="PANTHER" id="PTHR30624:SF4">
    <property type="entry name" value="METALLOPROTEASE TLDD"/>
    <property type="match status" value="1"/>
</dbReference>
<dbReference type="Pfam" id="PF19289">
    <property type="entry name" value="PmbA_TldD_3rd"/>
    <property type="match status" value="1"/>
</dbReference>
<accession>A0A931AQU3</accession>
<sequence length="464" mass="50454">MIDKNILLEVIDAALNEGGDYAEVFVEKSYLNSIKMIGGDVEEAKSGTDYGLGLRIFNKFNGIYAYTNNTERENLLKVARNTAKALKSERVLRPDNLEPAREMDNHIIKIRPDRVSQSEKLDLMNKANQVASNYDDSIKQTIINYFDKNQKITFINSEGDFVNDARVRTRLAISAVASIGGEKQTGFYAPGAHMGFEFYDTIDIEEYAEEAARIAATMIKADYAPAGKMPVVIDNGFGGVIFHEACGHSLEATSVAKKTSVFADRVGDQIASEVVTAIDDGTIPNAWGSQNFDDEGIPMQKNVLIKDGILQGYLVDRLNGRRMGAEPTGSGRRESYKYAPTSRMTNTYIAPGESSKDDIINSVDYGLYASKMGGGSVDPSTGQFNFNVQEGYLIRDGKIAEPVRGATLIGKGEDILKKIDMVGDNLAHEQGMCGSISGAVPSNVGQPMIRVSELTVGGREGGQS</sequence>
<dbReference type="PIRSF" id="PIRSF004919">
    <property type="entry name" value="TldD"/>
    <property type="match status" value="1"/>
</dbReference>
<comment type="caution">
    <text evidence="8">The sequence shown here is derived from an EMBL/GenBank/DDBJ whole genome shotgun (WGS) entry which is preliminary data.</text>
</comment>
<dbReference type="GO" id="GO:0005829">
    <property type="term" value="C:cytosol"/>
    <property type="evidence" value="ECO:0007669"/>
    <property type="project" value="TreeGrafter"/>
</dbReference>
<dbReference type="Gene3D" id="3.30.2290.10">
    <property type="entry name" value="PmbA/TldD superfamily"/>
    <property type="match status" value="1"/>
</dbReference>
<proteinExistence type="inferred from homology"/>
<gene>
    <name evidence="8" type="ORF">I0Q91_07000</name>
</gene>
<dbReference type="AlphaFoldDB" id="A0A931AQU3"/>
<dbReference type="SUPFAM" id="SSF111283">
    <property type="entry name" value="Putative modulator of DNA gyrase, PmbA/TldD"/>
    <property type="match status" value="1"/>
</dbReference>
<dbReference type="EMBL" id="JADPIE010000003">
    <property type="protein sequence ID" value="MBF8436817.1"/>
    <property type="molecule type" value="Genomic_DNA"/>
</dbReference>
<comment type="similarity">
    <text evidence="1">Belongs to the peptidase U62 family.</text>
</comment>
<dbReference type="GO" id="GO:0008237">
    <property type="term" value="F:metallopeptidase activity"/>
    <property type="evidence" value="ECO:0007669"/>
    <property type="project" value="UniProtKB-KW"/>
</dbReference>
<dbReference type="InterPro" id="IPR045569">
    <property type="entry name" value="Metalloprtase-TldD/E_C"/>
</dbReference>
<dbReference type="InterPro" id="IPR045570">
    <property type="entry name" value="Metalloprtase-TldD/E_cen_dom"/>
</dbReference>
<dbReference type="Pfam" id="PF19290">
    <property type="entry name" value="PmbA_TldD_2nd"/>
    <property type="match status" value="1"/>
</dbReference>
<evidence type="ECO:0000256" key="1">
    <source>
        <dbReference type="ARBA" id="ARBA00005836"/>
    </source>
</evidence>
<dbReference type="InterPro" id="IPR035068">
    <property type="entry name" value="TldD/PmbA_N"/>
</dbReference>
<dbReference type="InterPro" id="IPR051463">
    <property type="entry name" value="Peptidase_U62_metallo"/>
</dbReference>
<dbReference type="Proteomes" id="UP000621436">
    <property type="component" value="Unassembled WGS sequence"/>
</dbReference>
<evidence type="ECO:0000259" key="7">
    <source>
        <dbReference type="Pfam" id="PF19290"/>
    </source>
</evidence>
<protein>
    <submittedName>
        <fullName evidence="8">TldD/PmbA family protein</fullName>
    </submittedName>
</protein>
<evidence type="ECO:0000259" key="5">
    <source>
        <dbReference type="Pfam" id="PF01523"/>
    </source>
</evidence>
<name>A0A931AQU3_9FIRM</name>
<evidence type="ECO:0000313" key="9">
    <source>
        <dbReference type="Proteomes" id="UP000621436"/>
    </source>
</evidence>
<feature type="domain" description="Metalloprotease TldD/E N-terminal" evidence="5">
    <location>
        <begin position="22"/>
        <end position="84"/>
    </location>
</feature>
<reference evidence="8" key="1">
    <citation type="submission" date="2020-11" db="EMBL/GenBank/DDBJ databases">
        <title>Halonatronomonas betainensis gen. nov., sp. nov. a novel haloalkaliphilic representative of the family Halanaerobiacae capable of betaine degradation.</title>
        <authorList>
            <person name="Boltyanskaya Y."/>
            <person name="Kevbrin V."/>
            <person name="Detkova E."/>
            <person name="Grouzdev D.S."/>
            <person name="Koziaeva V."/>
            <person name="Zhilina T."/>
        </authorList>
    </citation>
    <scope>NUCLEOTIDE SEQUENCE</scope>
    <source>
        <strain evidence="8">Z-7014</strain>
    </source>
</reference>
<dbReference type="RefSeq" id="WP_270453733.1">
    <property type="nucleotide sequence ID" value="NZ_JADPIE010000003.1"/>
</dbReference>
<dbReference type="PANTHER" id="PTHR30624">
    <property type="entry name" value="UNCHARACTERIZED PROTEIN TLDD AND PMBA"/>
    <property type="match status" value="1"/>
</dbReference>
<dbReference type="InterPro" id="IPR025502">
    <property type="entry name" value="TldD"/>
</dbReference>
<organism evidence="8 9">
    <name type="scientific">Halonatronomonas betaini</name>
    <dbReference type="NCBI Taxonomy" id="2778430"/>
    <lineage>
        <taxon>Bacteria</taxon>
        <taxon>Bacillati</taxon>
        <taxon>Bacillota</taxon>
        <taxon>Clostridia</taxon>
        <taxon>Halanaerobiales</taxon>
        <taxon>Halarsenatibacteraceae</taxon>
        <taxon>Halonatronomonas</taxon>
    </lineage>
</organism>
<keyword evidence="4" id="KW-0482">Metalloprotease</keyword>
<dbReference type="InterPro" id="IPR002510">
    <property type="entry name" value="Metalloprtase-TldD/E_N"/>
</dbReference>
<evidence type="ECO:0000256" key="2">
    <source>
        <dbReference type="ARBA" id="ARBA00022670"/>
    </source>
</evidence>
<dbReference type="GO" id="GO:0006508">
    <property type="term" value="P:proteolysis"/>
    <property type="evidence" value="ECO:0007669"/>
    <property type="project" value="UniProtKB-KW"/>
</dbReference>
<evidence type="ECO:0000259" key="6">
    <source>
        <dbReference type="Pfam" id="PF19289"/>
    </source>
</evidence>
<evidence type="ECO:0000256" key="4">
    <source>
        <dbReference type="ARBA" id="ARBA00023049"/>
    </source>
</evidence>
<feature type="domain" description="Metalloprotease TldD/E central" evidence="7">
    <location>
        <begin position="111"/>
        <end position="218"/>
    </location>
</feature>
<evidence type="ECO:0000256" key="3">
    <source>
        <dbReference type="ARBA" id="ARBA00022801"/>
    </source>
</evidence>
<keyword evidence="2" id="KW-0645">Protease</keyword>
<dbReference type="InterPro" id="IPR036059">
    <property type="entry name" value="TldD/PmbA_sf"/>
</dbReference>
<dbReference type="Pfam" id="PF01523">
    <property type="entry name" value="PmbA_TldD_1st"/>
    <property type="match status" value="1"/>
</dbReference>